<name>A0A1N6PS88_9MICO</name>
<evidence type="ECO:0000256" key="7">
    <source>
        <dbReference type="ARBA" id="ARBA00035120"/>
    </source>
</evidence>
<dbReference type="PANTHER" id="PTHR28259">
    <property type="entry name" value="FLUORIDE EXPORT PROTEIN 1-RELATED"/>
    <property type="match status" value="1"/>
</dbReference>
<evidence type="ECO:0000256" key="10">
    <source>
        <dbReference type="HAMAP-Rule" id="MF_00454"/>
    </source>
</evidence>
<sequence>MGEVTRRTPLLALAGLVAAGGAVGTTARALLEQAFAPRPGVWPWTTFWINLVGSFVLGALLETLLRAGPDSGRRRAVRLGCGTGVLGGFTTYSTFVVEVERLASGGHAALGAAYALGSVALGVAAAVGGIALAAAARRRRVARGGGAR</sequence>
<protein>
    <recommendedName>
        <fullName evidence="10">Fluoride-specific ion channel FluC</fullName>
    </recommendedName>
</protein>
<evidence type="ECO:0000256" key="4">
    <source>
        <dbReference type="ARBA" id="ARBA00022989"/>
    </source>
</evidence>
<keyword evidence="4 10" id="KW-1133">Transmembrane helix</keyword>
<evidence type="ECO:0000313" key="11">
    <source>
        <dbReference type="EMBL" id="SIQ07184.1"/>
    </source>
</evidence>
<dbReference type="GO" id="GO:0046872">
    <property type="term" value="F:metal ion binding"/>
    <property type="evidence" value="ECO:0007669"/>
    <property type="project" value="UniProtKB-KW"/>
</dbReference>
<keyword evidence="10" id="KW-0915">Sodium</keyword>
<dbReference type="Proteomes" id="UP000186235">
    <property type="component" value="Unassembled WGS sequence"/>
</dbReference>
<feature type="transmembrane region" description="Helical" evidence="10">
    <location>
        <begin position="109"/>
        <end position="134"/>
    </location>
</feature>
<comment type="activity regulation">
    <text evidence="10">Na(+) is not transported, but it plays an essential structural role and its presence is essential for fluoride channel function.</text>
</comment>
<dbReference type="InterPro" id="IPR003691">
    <property type="entry name" value="FluC"/>
</dbReference>
<evidence type="ECO:0000256" key="8">
    <source>
        <dbReference type="ARBA" id="ARBA00035585"/>
    </source>
</evidence>
<evidence type="ECO:0000313" key="12">
    <source>
        <dbReference type="Proteomes" id="UP000186235"/>
    </source>
</evidence>
<keyword evidence="10" id="KW-0406">Ion transport</keyword>
<evidence type="ECO:0000256" key="1">
    <source>
        <dbReference type="ARBA" id="ARBA00004651"/>
    </source>
</evidence>
<keyword evidence="10" id="KW-0479">Metal-binding</keyword>
<evidence type="ECO:0000256" key="2">
    <source>
        <dbReference type="ARBA" id="ARBA00022475"/>
    </source>
</evidence>
<dbReference type="Pfam" id="PF02537">
    <property type="entry name" value="CRCB"/>
    <property type="match status" value="1"/>
</dbReference>
<evidence type="ECO:0000256" key="5">
    <source>
        <dbReference type="ARBA" id="ARBA00023136"/>
    </source>
</evidence>
<evidence type="ECO:0000256" key="3">
    <source>
        <dbReference type="ARBA" id="ARBA00022692"/>
    </source>
</evidence>
<dbReference type="GO" id="GO:0005886">
    <property type="term" value="C:plasma membrane"/>
    <property type="evidence" value="ECO:0007669"/>
    <property type="project" value="UniProtKB-SubCell"/>
</dbReference>
<keyword evidence="10" id="KW-0813">Transport</keyword>
<keyword evidence="2 10" id="KW-1003">Cell membrane</keyword>
<keyword evidence="3 10" id="KW-0812">Transmembrane</keyword>
<dbReference type="GO" id="GO:0140114">
    <property type="term" value="P:cellular detoxification of fluoride"/>
    <property type="evidence" value="ECO:0007669"/>
    <property type="project" value="UniProtKB-UniRule"/>
</dbReference>
<feature type="transmembrane region" description="Helical" evidence="10">
    <location>
        <begin position="45"/>
        <end position="65"/>
    </location>
</feature>
<comment type="similarity">
    <text evidence="7 10">Belongs to the fluoride channel Fluc/FEX (TC 1.A.43) family.</text>
</comment>
<comment type="subcellular location">
    <subcellularLocation>
        <location evidence="1 10">Cell membrane</location>
        <topology evidence="1 10">Multi-pass membrane protein</topology>
    </subcellularLocation>
</comment>
<keyword evidence="12" id="KW-1185">Reference proteome</keyword>
<dbReference type="HAMAP" id="MF_00454">
    <property type="entry name" value="FluC"/>
    <property type="match status" value="1"/>
</dbReference>
<dbReference type="RefSeq" id="WP_076404202.1">
    <property type="nucleotide sequence ID" value="NZ_FTMI01000002.1"/>
</dbReference>
<comment type="function">
    <text evidence="9 10">Fluoride-specific ion channel. Important for reducing fluoride concentration in the cell, thus reducing its toxicity.</text>
</comment>
<feature type="binding site" evidence="10">
    <location>
        <position position="87"/>
    </location>
    <ligand>
        <name>Na(+)</name>
        <dbReference type="ChEBI" id="CHEBI:29101"/>
        <note>structural</note>
    </ligand>
</feature>
<evidence type="ECO:0000256" key="9">
    <source>
        <dbReference type="ARBA" id="ARBA00049940"/>
    </source>
</evidence>
<dbReference type="AlphaFoldDB" id="A0A1N6PS88"/>
<dbReference type="GO" id="GO:0062054">
    <property type="term" value="F:fluoride channel activity"/>
    <property type="evidence" value="ECO:0007669"/>
    <property type="project" value="UniProtKB-UniRule"/>
</dbReference>
<gene>
    <name evidence="10" type="primary">fluC</name>
    <name evidence="10" type="synonym">crcB</name>
    <name evidence="11" type="ORF">SAMN05518682_1081</name>
</gene>
<comment type="catalytic activity">
    <reaction evidence="8">
        <text>fluoride(in) = fluoride(out)</text>
        <dbReference type="Rhea" id="RHEA:76159"/>
        <dbReference type="ChEBI" id="CHEBI:17051"/>
    </reaction>
    <physiologicalReaction direction="left-to-right" evidence="8">
        <dbReference type="Rhea" id="RHEA:76160"/>
    </physiologicalReaction>
</comment>
<reference evidence="12" key="1">
    <citation type="submission" date="2017-01" db="EMBL/GenBank/DDBJ databases">
        <authorList>
            <person name="Varghese N."/>
            <person name="Submissions S."/>
        </authorList>
    </citation>
    <scope>NUCLEOTIDE SEQUENCE [LARGE SCALE GENOMIC DNA]</scope>
    <source>
        <strain evidence="12">3bp</strain>
    </source>
</reference>
<dbReference type="PANTHER" id="PTHR28259:SF1">
    <property type="entry name" value="FLUORIDE EXPORT PROTEIN 1-RELATED"/>
    <property type="match status" value="1"/>
</dbReference>
<feature type="binding site" evidence="10">
    <location>
        <position position="90"/>
    </location>
    <ligand>
        <name>Na(+)</name>
        <dbReference type="ChEBI" id="CHEBI:29101"/>
        <note>structural</note>
    </ligand>
</feature>
<dbReference type="PROSITE" id="PS51318">
    <property type="entry name" value="TAT"/>
    <property type="match status" value="1"/>
</dbReference>
<feature type="transmembrane region" description="Helical" evidence="10">
    <location>
        <begin position="77"/>
        <end position="97"/>
    </location>
</feature>
<dbReference type="InterPro" id="IPR006311">
    <property type="entry name" value="TAT_signal"/>
</dbReference>
<organism evidence="11 12">
    <name type="scientific">Cellulosimicrobium aquatile</name>
    <dbReference type="NCBI Taxonomy" id="1612203"/>
    <lineage>
        <taxon>Bacteria</taxon>
        <taxon>Bacillati</taxon>
        <taxon>Actinomycetota</taxon>
        <taxon>Actinomycetes</taxon>
        <taxon>Micrococcales</taxon>
        <taxon>Promicromonosporaceae</taxon>
        <taxon>Cellulosimicrobium</taxon>
    </lineage>
</organism>
<dbReference type="EMBL" id="FTMI01000002">
    <property type="protein sequence ID" value="SIQ07184.1"/>
    <property type="molecule type" value="Genomic_DNA"/>
</dbReference>
<proteinExistence type="inferred from homology"/>
<keyword evidence="6 10" id="KW-0407">Ion channel</keyword>
<keyword evidence="5 10" id="KW-0472">Membrane</keyword>
<evidence type="ECO:0000256" key="6">
    <source>
        <dbReference type="ARBA" id="ARBA00023303"/>
    </source>
</evidence>
<accession>A0A1N6PS88</accession>